<protein>
    <recommendedName>
        <fullName evidence="3">DUF29 domain-containing protein</fullName>
    </recommendedName>
</protein>
<accession>A0A1I2U0J2</accession>
<dbReference type="Proteomes" id="UP000199229">
    <property type="component" value="Unassembled WGS sequence"/>
</dbReference>
<dbReference type="Gene3D" id="1.20.1220.20">
    <property type="entry name" value="Uncharcterised protein PF01724"/>
    <property type="match status" value="1"/>
</dbReference>
<gene>
    <name evidence="1" type="ORF">SAMN05192565_108175</name>
</gene>
<proteinExistence type="predicted"/>
<evidence type="ECO:0008006" key="3">
    <source>
        <dbReference type="Google" id="ProtNLM"/>
    </source>
</evidence>
<dbReference type="STRING" id="582675.SAMN05192565_108175"/>
<dbReference type="EMBL" id="FOPM01000008">
    <property type="protein sequence ID" value="SFG70584.1"/>
    <property type="molecule type" value="Genomic_DNA"/>
</dbReference>
<dbReference type="InterPro" id="IPR002636">
    <property type="entry name" value="DUF29"/>
</dbReference>
<dbReference type="AlphaFoldDB" id="A0A1I2U0J2"/>
<evidence type="ECO:0000313" key="2">
    <source>
        <dbReference type="Proteomes" id="UP000199229"/>
    </source>
</evidence>
<sequence>MDFPGIPEGGRMDQSSLYDDDIVTWAEQQAAAVRALASRPDLSNALDWENVAEEIESVGRSQIHAVESLLAQTLAHLLKRLSAPGVTAGDHWREEAGTFQITAMGRYERSMRQRLDWNKIWSSAQALATLGLIRYGDTLIPNLPVQCPLGPDELLVSPFDLDAAQRRIAESTVLKSARKS</sequence>
<evidence type="ECO:0000313" key="1">
    <source>
        <dbReference type="EMBL" id="SFG70584.1"/>
    </source>
</evidence>
<dbReference type="PANTHER" id="PTHR34235">
    <property type="entry name" value="SLR1203 PROTEIN-RELATED"/>
    <property type="match status" value="1"/>
</dbReference>
<reference evidence="2" key="1">
    <citation type="submission" date="2016-10" db="EMBL/GenBank/DDBJ databases">
        <authorList>
            <person name="Varghese N."/>
            <person name="Submissions S."/>
        </authorList>
    </citation>
    <scope>NUCLEOTIDE SEQUENCE [LARGE SCALE GENOMIC DNA]</scope>
    <source>
        <strain evidence="2">Gh-105</strain>
    </source>
</reference>
<name>A0A1I2U0J2_9HYPH</name>
<dbReference type="Pfam" id="PF01724">
    <property type="entry name" value="DUF29"/>
    <property type="match status" value="1"/>
</dbReference>
<keyword evidence="2" id="KW-1185">Reference proteome</keyword>
<dbReference type="RefSeq" id="WP_244528664.1">
    <property type="nucleotide sequence ID" value="NZ_FOPM01000008.1"/>
</dbReference>
<organism evidence="1 2">
    <name type="scientific">Methylobacterium gossipiicola</name>
    <dbReference type="NCBI Taxonomy" id="582675"/>
    <lineage>
        <taxon>Bacteria</taxon>
        <taxon>Pseudomonadati</taxon>
        <taxon>Pseudomonadota</taxon>
        <taxon>Alphaproteobacteria</taxon>
        <taxon>Hyphomicrobiales</taxon>
        <taxon>Methylobacteriaceae</taxon>
        <taxon>Methylobacterium</taxon>
    </lineage>
</organism>